<dbReference type="eggNOG" id="ENOG502QW79">
    <property type="taxonomic scope" value="Eukaryota"/>
</dbReference>
<name>A7RX16_NEMVE</name>
<protein>
    <submittedName>
        <fullName evidence="1">Uncharacterized protein</fullName>
    </submittedName>
</protein>
<dbReference type="PhylomeDB" id="A7RX16"/>
<gene>
    <name evidence="1" type="ORF">NEMVEDRAFT_v1g203424</name>
</gene>
<dbReference type="PANTHER" id="PTHR34204:SF2">
    <property type="entry name" value="RNA-BINDING ASCH DOMAIN PROTEIN"/>
    <property type="match status" value="1"/>
</dbReference>
<dbReference type="EMBL" id="DS469549">
    <property type="protein sequence ID" value="EDO43948.1"/>
    <property type="molecule type" value="Genomic_DNA"/>
</dbReference>
<sequence length="282" mass="32342">MAASIKHPYQEFEAILKEILTEKRERRSLSGALSIEDCDSLLKGEDSSQDGIDSNEDFKLGYPRYPLYRQIAKGLVYWMRIGNHPSTLHKDVNLLEESRLISSQDGEKAKDSVQLLLQDLNQSWETLDRLDRKSKIQAVVEYLSTRMLLDLLGVRHTAGSIDAFPPNICLLYESFNRHHHPKSSLTVGARALSKHCHRDITSAFWGICSGSEMAKNKHAQRIMDRILSDLSWLNIHLLPHEVKVVEVRCSNGYGARWTSDGKEFRGFLEPQMEDGHSFKWRH</sequence>
<dbReference type="Proteomes" id="UP000001593">
    <property type="component" value="Unassembled WGS sequence"/>
</dbReference>
<dbReference type="HOGENOM" id="CLU_084068_0_0_1"/>
<organism evidence="1 2">
    <name type="scientific">Nematostella vectensis</name>
    <name type="common">Starlet sea anemone</name>
    <dbReference type="NCBI Taxonomy" id="45351"/>
    <lineage>
        <taxon>Eukaryota</taxon>
        <taxon>Metazoa</taxon>
        <taxon>Cnidaria</taxon>
        <taxon>Anthozoa</taxon>
        <taxon>Hexacorallia</taxon>
        <taxon>Actiniaria</taxon>
        <taxon>Edwardsiidae</taxon>
        <taxon>Nematostella</taxon>
    </lineage>
</organism>
<proteinExistence type="predicted"/>
<dbReference type="AlphaFoldDB" id="A7RX16"/>
<dbReference type="OrthoDB" id="112749at2759"/>
<reference evidence="1 2" key="1">
    <citation type="journal article" date="2007" name="Science">
        <title>Sea anemone genome reveals ancestral eumetazoan gene repertoire and genomic organization.</title>
        <authorList>
            <person name="Putnam N.H."/>
            <person name="Srivastava M."/>
            <person name="Hellsten U."/>
            <person name="Dirks B."/>
            <person name="Chapman J."/>
            <person name="Salamov A."/>
            <person name="Terry A."/>
            <person name="Shapiro H."/>
            <person name="Lindquist E."/>
            <person name="Kapitonov V.V."/>
            <person name="Jurka J."/>
            <person name="Genikhovich G."/>
            <person name="Grigoriev I.V."/>
            <person name="Lucas S.M."/>
            <person name="Steele R.E."/>
            <person name="Finnerty J.R."/>
            <person name="Technau U."/>
            <person name="Martindale M.Q."/>
            <person name="Rokhsar D.S."/>
        </authorList>
    </citation>
    <scope>NUCLEOTIDE SEQUENCE [LARGE SCALE GENOMIC DNA]</scope>
    <source>
        <strain evidence="2">CH2 X CH6</strain>
    </source>
</reference>
<evidence type="ECO:0000313" key="1">
    <source>
        <dbReference type="EMBL" id="EDO43948.1"/>
    </source>
</evidence>
<dbReference type="KEGG" id="nve:5515849"/>
<dbReference type="OMA" id="LDNATWI"/>
<evidence type="ECO:0000313" key="2">
    <source>
        <dbReference type="Proteomes" id="UP000001593"/>
    </source>
</evidence>
<accession>A7RX16</accession>
<keyword evidence="2" id="KW-1185">Reference proteome</keyword>
<dbReference type="InParanoid" id="A7RX16"/>
<dbReference type="PANTHER" id="PTHR34204">
    <property type="entry name" value="RNA-BINDING ASCH DOMAIN PROTEIN"/>
    <property type="match status" value="1"/>
</dbReference>